<dbReference type="EMBL" id="ATNM01000074">
    <property type="protein sequence ID" value="EPR69132.1"/>
    <property type="molecule type" value="Genomic_DNA"/>
</dbReference>
<dbReference type="Proteomes" id="UP000014974">
    <property type="component" value="Unassembled WGS sequence"/>
</dbReference>
<gene>
    <name evidence="1" type="ORF">ADICYQ_1904</name>
</gene>
<proteinExistence type="predicted"/>
<evidence type="ECO:0000313" key="2">
    <source>
        <dbReference type="Proteomes" id="UP000014974"/>
    </source>
</evidence>
<name>S7VHX7_9BACT</name>
<sequence>MVNLLSAKWKSLLVFELASNTAISAETIKIEIITIYK</sequence>
<dbReference type="AlphaFoldDB" id="S7VHX7"/>
<reference evidence="1 2" key="1">
    <citation type="journal article" date="2013" name="Genome Announc.">
        <title>Draft Genome Sequence of Cyclobacterium qasimii Strain M12-11BT, Isolated from Arctic Marine Sediment.</title>
        <authorList>
            <person name="Shivaji S."/>
            <person name="Ara S."/>
            <person name="Singh A."/>
            <person name="Kumar Pinnaka A."/>
        </authorList>
    </citation>
    <scope>NUCLEOTIDE SEQUENCE [LARGE SCALE GENOMIC DNA]</scope>
    <source>
        <strain evidence="1 2">M12-11B</strain>
    </source>
</reference>
<protein>
    <submittedName>
        <fullName evidence="1">Uncharacterized protein</fullName>
    </submittedName>
</protein>
<accession>S7VHX7</accession>
<organism evidence="1 2">
    <name type="scientific">Cyclobacterium qasimii M12-11B</name>
    <dbReference type="NCBI Taxonomy" id="641524"/>
    <lineage>
        <taxon>Bacteria</taxon>
        <taxon>Pseudomonadati</taxon>
        <taxon>Bacteroidota</taxon>
        <taxon>Cytophagia</taxon>
        <taxon>Cytophagales</taxon>
        <taxon>Cyclobacteriaceae</taxon>
        <taxon>Cyclobacterium</taxon>
    </lineage>
</organism>
<evidence type="ECO:0000313" key="1">
    <source>
        <dbReference type="EMBL" id="EPR69132.1"/>
    </source>
</evidence>
<comment type="caution">
    <text evidence="1">The sequence shown here is derived from an EMBL/GenBank/DDBJ whole genome shotgun (WGS) entry which is preliminary data.</text>
</comment>